<sequence length="390" mass="40022">MNLAPFKHVLVLPKVRPLVLLMLFARMPPAATGVILTLHVAVTLDEGYGAAGLVGAAGTVGMGLGAPLMGKLIDERGLRLMLALSVTASTAFWLVAPLLSYWTLLVASFAVGLLGVPMMSIGRQIITALVPEGQRRVALSLDSISVELSFMAGPALGVFMATKFSTDAALVFIGVSILVAGVLLYVANPPMVHQDEVVDGPKPRVSEWLRGPVIGVFVVCAGATLCLVGMEVSTIASLEHAGKQGWIGVAFFAMCASSITGGLVYGGVKRTPSVLVLLALMGLLEMPVGLGDGSVLWLCLLLIPMNLMCAPLIAASGEHISRLAPATARGLALGLQGSAFTVGSAIGSPLAGVAIDHGGAPLGFVVVGAGGLLVAGIGWLLARQRDRVRA</sequence>
<feature type="transmembrane region" description="Helical" evidence="1">
    <location>
        <begin position="295"/>
        <end position="314"/>
    </location>
</feature>
<reference evidence="2 3" key="1">
    <citation type="submission" date="2016-07" db="EMBL/GenBank/DDBJ databases">
        <title>Complete genome sequence of the Lentzea guizhouensis DHS C013.</title>
        <authorList>
            <person name="Cao C."/>
        </authorList>
    </citation>
    <scope>NUCLEOTIDE SEQUENCE [LARGE SCALE GENOMIC DNA]</scope>
    <source>
        <strain evidence="2 3">DHS C013</strain>
    </source>
</reference>
<keyword evidence="1" id="KW-0472">Membrane</keyword>
<dbReference type="InterPro" id="IPR036259">
    <property type="entry name" value="MFS_trans_sf"/>
</dbReference>
<keyword evidence="1" id="KW-1133">Transmembrane helix</keyword>
<feature type="transmembrane region" description="Helical" evidence="1">
    <location>
        <begin position="359"/>
        <end position="382"/>
    </location>
</feature>
<dbReference type="AlphaFoldDB" id="A0A1B2HGR8"/>
<feature type="transmembrane region" description="Helical" evidence="1">
    <location>
        <begin position="245"/>
        <end position="265"/>
    </location>
</feature>
<dbReference type="EMBL" id="CP016793">
    <property type="protein sequence ID" value="ANZ36889.1"/>
    <property type="molecule type" value="Genomic_DNA"/>
</dbReference>
<dbReference type="KEGG" id="led:BBK82_13195"/>
<evidence type="ECO:0000256" key="1">
    <source>
        <dbReference type="SAM" id="Phobius"/>
    </source>
</evidence>
<dbReference type="PANTHER" id="PTHR23542:SF1">
    <property type="entry name" value="MAJOR FACILITATOR SUPERFAMILY (MFS) PROFILE DOMAIN-CONTAINING PROTEIN"/>
    <property type="match status" value="1"/>
</dbReference>
<dbReference type="InterPro" id="IPR011701">
    <property type="entry name" value="MFS"/>
</dbReference>
<proteinExistence type="predicted"/>
<keyword evidence="3" id="KW-1185">Reference proteome</keyword>
<evidence type="ECO:0000313" key="3">
    <source>
        <dbReference type="Proteomes" id="UP000093053"/>
    </source>
</evidence>
<feature type="transmembrane region" description="Helical" evidence="1">
    <location>
        <begin position="272"/>
        <end position="289"/>
    </location>
</feature>
<keyword evidence="1" id="KW-0812">Transmembrane</keyword>
<dbReference type="SUPFAM" id="SSF103473">
    <property type="entry name" value="MFS general substrate transporter"/>
    <property type="match status" value="1"/>
</dbReference>
<dbReference type="OrthoDB" id="4229605at2"/>
<gene>
    <name evidence="2" type="ORF">BBK82_13195</name>
</gene>
<dbReference type="RefSeq" id="WP_065915287.1">
    <property type="nucleotide sequence ID" value="NZ_CP016793.1"/>
</dbReference>
<protein>
    <recommendedName>
        <fullName evidence="4">MFS transporter</fullName>
    </recommendedName>
</protein>
<dbReference type="GO" id="GO:0022857">
    <property type="term" value="F:transmembrane transporter activity"/>
    <property type="evidence" value="ECO:0007669"/>
    <property type="project" value="InterPro"/>
</dbReference>
<name>A0A1B2HGR8_9PSEU</name>
<dbReference type="Gene3D" id="1.20.1250.20">
    <property type="entry name" value="MFS general substrate transporter like domains"/>
    <property type="match status" value="1"/>
</dbReference>
<dbReference type="Pfam" id="PF07690">
    <property type="entry name" value="MFS_1"/>
    <property type="match status" value="1"/>
</dbReference>
<feature type="transmembrane region" description="Helical" evidence="1">
    <location>
        <begin position="143"/>
        <end position="162"/>
    </location>
</feature>
<feature type="transmembrane region" description="Helical" evidence="1">
    <location>
        <begin position="101"/>
        <end position="122"/>
    </location>
</feature>
<feature type="transmembrane region" description="Helical" evidence="1">
    <location>
        <begin position="168"/>
        <end position="187"/>
    </location>
</feature>
<dbReference type="Proteomes" id="UP000093053">
    <property type="component" value="Chromosome"/>
</dbReference>
<organism evidence="2 3">
    <name type="scientific">Lentzea guizhouensis</name>
    <dbReference type="NCBI Taxonomy" id="1586287"/>
    <lineage>
        <taxon>Bacteria</taxon>
        <taxon>Bacillati</taxon>
        <taxon>Actinomycetota</taxon>
        <taxon>Actinomycetes</taxon>
        <taxon>Pseudonocardiales</taxon>
        <taxon>Pseudonocardiaceae</taxon>
        <taxon>Lentzea</taxon>
    </lineage>
</organism>
<feature type="transmembrane region" description="Helical" evidence="1">
    <location>
        <begin position="326"/>
        <end position="347"/>
    </location>
</feature>
<dbReference type="PANTHER" id="PTHR23542">
    <property type="match status" value="1"/>
</dbReference>
<feature type="transmembrane region" description="Helical" evidence="1">
    <location>
        <begin position="49"/>
        <end position="70"/>
    </location>
</feature>
<evidence type="ECO:0008006" key="4">
    <source>
        <dbReference type="Google" id="ProtNLM"/>
    </source>
</evidence>
<feature type="transmembrane region" description="Helical" evidence="1">
    <location>
        <begin position="208"/>
        <end position="230"/>
    </location>
</feature>
<dbReference type="STRING" id="1586287.BBK82_13195"/>
<evidence type="ECO:0000313" key="2">
    <source>
        <dbReference type="EMBL" id="ANZ36889.1"/>
    </source>
</evidence>
<accession>A0A1B2HGR8</accession>